<evidence type="ECO:0000256" key="11">
    <source>
        <dbReference type="ARBA" id="ARBA00024225"/>
    </source>
</evidence>
<dbReference type="GO" id="GO:0140571">
    <property type="term" value="F:transmembrane ascorbate ferrireductase activity"/>
    <property type="evidence" value="ECO:0007669"/>
    <property type="project" value="UniProtKB-EC"/>
</dbReference>
<dbReference type="CDD" id="cd08760">
    <property type="entry name" value="Cyt_b561_FRRS1_like"/>
    <property type="match status" value="1"/>
</dbReference>
<dbReference type="OrthoDB" id="7733414at2759"/>
<feature type="transmembrane region" description="Helical" evidence="12">
    <location>
        <begin position="679"/>
        <end position="701"/>
    </location>
</feature>
<feature type="chain" id="PRO_5008904530" description="ascorbate ferrireductase (transmembrane)" evidence="13">
    <location>
        <begin position="23"/>
        <end position="730"/>
    </location>
</feature>
<dbReference type="GO" id="GO:0020037">
    <property type="term" value="F:heme binding"/>
    <property type="evidence" value="ECO:0007669"/>
    <property type="project" value="TreeGrafter"/>
</dbReference>
<evidence type="ECO:0000256" key="7">
    <source>
        <dbReference type="ARBA" id="ARBA00022982"/>
    </source>
</evidence>
<keyword evidence="13" id="KW-0732">Signal</keyword>
<evidence type="ECO:0000259" key="14">
    <source>
        <dbReference type="SMART" id="SM00665"/>
    </source>
</evidence>
<comment type="caution">
    <text evidence="15">The sequence shown here is derived from an EMBL/GenBank/DDBJ whole genome shotgun (WGS) entry which is preliminary data.</text>
</comment>
<protein>
    <recommendedName>
        <fullName evidence="11">ascorbate ferrireductase (transmembrane)</fullName>
        <ecNumber evidence="11">7.2.1.3</ecNumber>
    </recommendedName>
</protein>
<dbReference type="AlphaFoldDB" id="A0A1D2MTW2"/>
<dbReference type="Gene3D" id="1.20.120.1770">
    <property type="match status" value="1"/>
</dbReference>
<dbReference type="EC" id="7.2.1.3" evidence="11"/>
<name>A0A1D2MTW2_ORCCI</name>
<gene>
    <name evidence="15" type="ORF">Ocin01_10147</name>
</gene>
<feature type="transmembrane region" description="Helical" evidence="12">
    <location>
        <begin position="494"/>
        <end position="516"/>
    </location>
</feature>
<dbReference type="InterPro" id="IPR006593">
    <property type="entry name" value="Cyt_b561/ferric_Rdtase_TM"/>
</dbReference>
<dbReference type="GO" id="GO:0016020">
    <property type="term" value="C:membrane"/>
    <property type="evidence" value="ECO:0007669"/>
    <property type="project" value="UniProtKB-SubCell"/>
</dbReference>
<dbReference type="STRING" id="48709.A0A1D2MTW2"/>
<evidence type="ECO:0000256" key="1">
    <source>
        <dbReference type="ARBA" id="ARBA00001970"/>
    </source>
</evidence>
<evidence type="ECO:0000256" key="8">
    <source>
        <dbReference type="ARBA" id="ARBA00022989"/>
    </source>
</evidence>
<keyword evidence="9" id="KW-0408">Iron</keyword>
<evidence type="ECO:0000256" key="10">
    <source>
        <dbReference type="ARBA" id="ARBA00023136"/>
    </source>
</evidence>
<evidence type="ECO:0000313" key="15">
    <source>
        <dbReference type="EMBL" id="ODM96527.1"/>
    </source>
</evidence>
<evidence type="ECO:0000313" key="16">
    <source>
        <dbReference type="Proteomes" id="UP000094527"/>
    </source>
</evidence>
<sequence length="730" mass="81399">MPPFSFRGVVLTLLFLLGNTLSPSEYCVSQSPDELVINSICASIGEKEHGYYFSLGQQALYSSEAWHLHFRHNRIDSGNTELKYGGVLLTKVYAIKAVNKTAKTSRYLTGWLYGEVIVNNIPPNPPYKDHGNKDWGTITHLYAQMEDENGNAIGEFHHPEELCKGGDIVNSTIPDDLLTTCSQASPAALKVANAIVFPWHPYVKNTVVKEELWKFYQKRGEKPPTVYPVVWSFSHNSCDRPKKIRLRAYALTHLTGVATIRSNWISIKYVGASDILHLDEEVKCKEVQLLGTYQPDIVVPPIPWIKEVEPAPKLDYATTDKDIVRTKTICKTFRVPKTGGAGDFSKIPSFGGRCLTHNEYNTSNQNAHECPPETATDPDVVNYTKYSVFLENRRHCMGLDDCPCQCRPFQSTLIGSKSRPDCTGYIPSPPSTAPPGTILFIGYETRTPAGKSILQGRKVHGIAMTLVSMSFVPISITLARYFKETWLPLAHLQIVQVWYVVHVMATFFTLCLYLVGWIGTWRGTILLGHSWVSAAIFHRLLGTGTIVLFFLASVIGSLRPTVNSPFRKILIITHALLGIFYYLMGLITVILSQWIPGSPSSDETCVYLTNTWWANNTWRVLPFVVAWFVVDLIFHGVFTGYQCMLDKHAGYTRPMVFPLLSILKGGEEKGTKGGKLRSLLFIIYCVINGGIVFTLVGFIIASKDAGCGYGPTTCTHSDLTTMLPVDICNI</sequence>
<dbReference type="InterPro" id="IPR045150">
    <property type="entry name" value="CYB561D1/2"/>
</dbReference>
<dbReference type="PANTHER" id="PTHR15422">
    <property type="entry name" value="OS05G0565100 PROTEIN"/>
    <property type="match status" value="1"/>
</dbReference>
<proteinExistence type="predicted"/>
<keyword evidence="3" id="KW-0813">Transport</keyword>
<feature type="transmembrane region" description="Helical" evidence="12">
    <location>
        <begin position="620"/>
        <end position="638"/>
    </location>
</feature>
<keyword evidence="10 12" id="KW-0472">Membrane</keyword>
<evidence type="ECO:0000256" key="6">
    <source>
        <dbReference type="ARBA" id="ARBA00022723"/>
    </source>
</evidence>
<feature type="domain" description="Cytochrome b561" evidence="14">
    <location>
        <begin position="459"/>
        <end position="593"/>
    </location>
</feature>
<comment type="subcellular location">
    <subcellularLocation>
        <location evidence="2">Membrane</location>
        <topology evidence="2">Multi-pass membrane protein</topology>
    </subcellularLocation>
</comment>
<evidence type="ECO:0000256" key="12">
    <source>
        <dbReference type="SAM" id="Phobius"/>
    </source>
</evidence>
<keyword evidence="16" id="KW-1185">Reference proteome</keyword>
<dbReference type="PANTHER" id="PTHR15422:SF24">
    <property type="entry name" value="DOMON RELATED DOMAIN-CONTAINING PROTEIN"/>
    <property type="match status" value="1"/>
</dbReference>
<feature type="transmembrane region" description="Helical" evidence="12">
    <location>
        <begin position="570"/>
        <end position="591"/>
    </location>
</feature>
<keyword evidence="7" id="KW-0249">Electron transport</keyword>
<keyword evidence="5 12" id="KW-0812">Transmembrane</keyword>
<dbReference type="GO" id="GO:0140575">
    <property type="term" value="F:transmembrane monodehydroascorbate reductase activity"/>
    <property type="evidence" value="ECO:0007669"/>
    <property type="project" value="InterPro"/>
</dbReference>
<keyword evidence="6" id="KW-0479">Metal-binding</keyword>
<evidence type="ECO:0000256" key="13">
    <source>
        <dbReference type="SAM" id="SignalP"/>
    </source>
</evidence>
<organism evidence="15 16">
    <name type="scientific">Orchesella cincta</name>
    <name type="common">Springtail</name>
    <name type="synonym">Podura cincta</name>
    <dbReference type="NCBI Taxonomy" id="48709"/>
    <lineage>
        <taxon>Eukaryota</taxon>
        <taxon>Metazoa</taxon>
        <taxon>Ecdysozoa</taxon>
        <taxon>Arthropoda</taxon>
        <taxon>Hexapoda</taxon>
        <taxon>Collembola</taxon>
        <taxon>Entomobryomorpha</taxon>
        <taxon>Entomobryoidea</taxon>
        <taxon>Orchesellidae</taxon>
        <taxon>Orchesellinae</taxon>
        <taxon>Orchesella</taxon>
    </lineage>
</organism>
<keyword evidence="4" id="KW-0349">Heme</keyword>
<feature type="transmembrane region" description="Helical" evidence="12">
    <location>
        <begin position="536"/>
        <end position="558"/>
    </location>
</feature>
<comment type="cofactor">
    <cofactor evidence="1">
        <name>heme b</name>
        <dbReference type="ChEBI" id="CHEBI:60344"/>
    </cofactor>
</comment>
<evidence type="ECO:0000256" key="3">
    <source>
        <dbReference type="ARBA" id="ARBA00022448"/>
    </source>
</evidence>
<evidence type="ECO:0000256" key="4">
    <source>
        <dbReference type="ARBA" id="ARBA00022617"/>
    </source>
</evidence>
<accession>A0A1D2MTW2</accession>
<dbReference type="Proteomes" id="UP000094527">
    <property type="component" value="Unassembled WGS sequence"/>
</dbReference>
<feature type="transmembrane region" description="Helical" evidence="12">
    <location>
        <begin position="461"/>
        <end position="482"/>
    </location>
</feature>
<dbReference type="GO" id="GO:0046872">
    <property type="term" value="F:metal ion binding"/>
    <property type="evidence" value="ECO:0007669"/>
    <property type="project" value="UniProtKB-KW"/>
</dbReference>
<dbReference type="EMBL" id="LJIJ01000530">
    <property type="protein sequence ID" value="ODM96527.1"/>
    <property type="molecule type" value="Genomic_DNA"/>
</dbReference>
<feature type="signal peptide" evidence="13">
    <location>
        <begin position="1"/>
        <end position="22"/>
    </location>
</feature>
<evidence type="ECO:0000256" key="9">
    <source>
        <dbReference type="ARBA" id="ARBA00023004"/>
    </source>
</evidence>
<evidence type="ECO:0000256" key="2">
    <source>
        <dbReference type="ARBA" id="ARBA00004141"/>
    </source>
</evidence>
<keyword evidence="8 12" id="KW-1133">Transmembrane helix</keyword>
<evidence type="ECO:0000256" key="5">
    <source>
        <dbReference type="ARBA" id="ARBA00022692"/>
    </source>
</evidence>
<dbReference type="SMART" id="SM00665">
    <property type="entry name" value="B561"/>
    <property type="match status" value="1"/>
</dbReference>
<reference evidence="15 16" key="1">
    <citation type="journal article" date="2016" name="Genome Biol. Evol.">
        <title>Gene Family Evolution Reflects Adaptation to Soil Environmental Stressors in the Genome of the Collembolan Orchesella cincta.</title>
        <authorList>
            <person name="Faddeeva-Vakhrusheva A."/>
            <person name="Derks M.F."/>
            <person name="Anvar S.Y."/>
            <person name="Agamennone V."/>
            <person name="Suring W."/>
            <person name="Smit S."/>
            <person name="van Straalen N.M."/>
            <person name="Roelofs D."/>
        </authorList>
    </citation>
    <scope>NUCLEOTIDE SEQUENCE [LARGE SCALE GENOMIC DNA]</scope>
    <source>
        <tissue evidence="15">Mixed pool</tissue>
    </source>
</reference>